<dbReference type="InterPro" id="IPR000477">
    <property type="entry name" value="RT_dom"/>
</dbReference>
<dbReference type="AlphaFoldDB" id="A0A7J0DAG8"/>
<dbReference type="SUPFAM" id="SSF56672">
    <property type="entry name" value="DNA/RNA polymerases"/>
    <property type="match status" value="1"/>
</dbReference>
<accession>A0A7J0DAG8</accession>
<organism evidence="3 4">
    <name type="scientific">Actinidia rufa</name>
    <dbReference type="NCBI Taxonomy" id="165716"/>
    <lineage>
        <taxon>Eukaryota</taxon>
        <taxon>Viridiplantae</taxon>
        <taxon>Streptophyta</taxon>
        <taxon>Embryophyta</taxon>
        <taxon>Tracheophyta</taxon>
        <taxon>Spermatophyta</taxon>
        <taxon>Magnoliopsida</taxon>
        <taxon>eudicotyledons</taxon>
        <taxon>Gunneridae</taxon>
        <taxon>Pentapetalae</taxon>
        <taxon>asterids</taxon>
        <taxon>Ericales</taxon>
        <taxon>Actinidiaceae</taxon>
        <taxon>Actinidia</taxon>
    </lineage>
</organism>
<feature type="domain" description="Reverse transcriptase" evidence="1">
    <location>
        <begin position="201"/>
        <end position="314"/>
    </location>
</feature>
<evidence type="ECO:0008006" key="5">
    <source>
        <dbReference type="Google" id="ProtNLM"/>
    </source>
</evidence>
<dbReference type="EMBL" id="BJWL01000099">
    <property type="protein sequence ID" value="GFS29781.1"/>
    <property type="molecule type" value="Genomic_DNA"/>
</dbReference>
<proteinExistence type="predicted"/>
<dbReference type="OrthoDB" id="2020560at2759"/>
<dbReference type="CDD" id="cd01647">
    <property type="entry name" value="RT_LTR"/>
    <property type="match status" value="1"/>
</dbReference>
<dbReference type="Pfam" id="PF17919">
    <property type="entry name" value="RT_RNaseH_2"/>
    <property type="match status" value="1"/>
</dbReference>
<dbReference type="FunFam" id="3.30.70.270:FF:000020">
    <property type="entry name" value="Transposon Tf2-6 polyprotein-like Protein"/>
    <property type="match status" value="1"/>
</dbReference>
<gene>
    <name evidence="3" type="ORF">Acr_00g0008430</name>
</gene>
<dbReference type="PANTHER" id="PTHR34072:SF57">
    <property type="entry name" value="RNA-DIRECTED DNA POLYMERASE"/>
    <property type="match status" value="1"/>
</dbReference>
<dbReference type="Proteomes" id="UP000585474">
    <property type="component" value="Unassembled WGS sequence"/>
</dbReference>
<evidence type="ECO:0000313" key="3">
    <source>
        <dbReference type="EMBL" id="GFS29781.1"/>
    </source>
</evidence>
<protein>
    <recommendedName>
        <fullName evidence="5">Retrovirus-related Pol polyprotein from transposon 17.6</fullName>
    </recommendedName>
</protein>
<sequence>MSRSRPSQPLRCGKEIDKTITTKRVIQGEEEPRELCGEIERKKIEEEKKESIEKECEHDSEPSAKVFNDITIEDLKHAPFPHRLAKVSRPFLATVNAIIHCRHGLLKLFFGNMMLEINIFTVGKQKREVDQIEEINFIESIIQEHVDREFMDDSIERALVWNEPHDQLESESVDESKLVRQMQRRLKPNMKEVVRGKVLKLLNADGYSGYNQIEVALEDQVKDNVHMSFWYLCFPFGLCNAPATFQRCMIAIFIDMVEKILEVFMDNFSVYGDTYDSCLKHLECVLERCEESHLVLNWEKCHFTVAQGIVLGHIVSRKGIEVDKAKVKLIQHLPTPKCVKDIRSFLGHARFYRSFIKRFNSISRPLCHLLSLDVPFEWTPQCQEAFDKLKGLFTTAPIIRSPDWSLPFELMCDVSDHAVGAALGQRVYKNPHIIYYASKTLNDTQLNYTTTEKELLDVVFALDKFRWIVLLQEFNIEIRDKKGVKNVVADHLSRLPTDGEAKDPLPINEYFPDEQLFKSPLMRTLQYHDPYLFKYCPNQVIRQCIPEDEDYIQDHLRVIPVEIEHKAYWAIRQFNMSLDESRWSSPFVVRHISSHGAIEIQNPRNGNVFKVNGYRLKPYLELETREIEFVDLQDPPLLE</sequence>
<evidence type="ECO:0000259" key="2">
    <source>
        <dbReference type="Pfam" id="PF17919"/>
    </source>
</evidence>
<evidence type="ECO:0000259" key="1">
    <source>
        <dbReference type="Pfam" id="PF00078"/>
    </source>
</evidence>
<reference evidence="4" key="1">
    <citation type="submission" date="2019-07" db="EMBL/GenBank/DDBJ databases">
        <title>De Novo Assembly of kiwifruit Actinidia rufa.</title>
        <authorList>
            <person name="Sugita-Konishi S."/>
            <person name="Sato K."/>
            <person name="Mori E."/>
            <person name="Abe Y."/>
            <person name="Kisaki G."/>
            <person name="Hamano K."/>
            <person name="Suezawa K."/>
            <person name="Otani M."/>
            <person name="Fukuda T."/>
            <person name="Manabe T."/>
            <person name="Gomi K."/>
            <person name="Tabuchi M."/>
            <person name="Akimitsu K."/>
            <person name="Kataoka I."/>
        </authorList>
    </citation>
    <scope>NUCLEOTIDE SEQUENCE [LARGE SCALE GENOMIC DNA]</scope>
    <source>
        <strain evidence="4">cv. Fuchu</strain>
    </source>
</reference>
<dbReference type="InterPro" id="IPR043128">
    <property type="entry name" value="Rev_trsase/Diguanyl_cyclase"/>
</dbReference>
<keyword evidence="4" id="KW-1185">Reference proteome</keyword>
<dbReference type="Gene3D" id="3.30.70.270">
    <property type="match status" value="2"/>
</dbReference>
<dbReference type="Pfam" id="PF00078">
    <property type="entry name" value="RVT_1"/>
    <property type="match status" value="1"/>
</dbReference>
<dbReference type="InterPro" id="IPR043502">
    <property type="entry name" value="DNA/RNA_pol_sf"/>
</dbReference>
<feature type="domain" description="Reverse transcriptase/retrotransposon-derived protein RNase H-like" evidence="2">
    <location>
        <begin position="378"/>
        <end position="476"/>
    </location>
</feature>
<comment type="caution">
    <text evidence="3">The sequence shown here is derived from an EMBL/GenBank/DDBJ whole genome shotgun (WGS) entry which is preliminary data.</text>
</comment>
<dbReference type="InterPro" id="IPR041577">
    <property type="entry name" value="RT_RNaseH_2"/>
</dbReference>
<evidence type="ECO:0000313" key="4">
    <source>
        <dbReference type="Proteomes" id="UP000585474"/>
    </source>
</evidence>
<dbReference type="CDD" id="cd09274">
    <property type="entry name" value="RNase_HI_RT_Ty3"/>
    <property type="match status" value="1"/>
</dbReference>
<name>A0A7J0DAG8_9ERIC</name>
<dbReference type="PANTHER" id="PTHR34072">
    <property type="entry name" value="ENZYMATIC POLYPROTEIN-RELATED"/>
    <property type="match status" value="1"/>
</dbReference>